<feature type="domain" description="Exoribonuclease phosphorolytic" evidence="6">
    <location>
        <begin position="195"/>
        <end position="258"/>
    </location>
</feature>
<dbReference type="EMBL" id="CP009961">
    <property type="protein sequence ID" value="AKG39145.1"/>
    <property type="molecule type" value="Genomic_DNA"/>
</dbReference>
<gene>
    <name evidence="4" type="primary">rrp42</name>
    <name evidence="7" type="ORF">MA03_07720</name>
</gene>
<dbReference type="AlphaFoldDB" id="A0A0F7FIC0"/>
<comment type="subcellular location">
    <subcellularLocation>
        <location evidence="1 4">Cytoplasm</location>
    </subcellularLocation>
</comment>
<comment type="subunit">
    <text evidence="4">Component of the archaeal exosome complex. Forms a hexameric ring-like arrangement composed of 3 Rrp41-Rrp42 heterodimers. The hexameric ring associates with a trimer of Rrp4 and/or Csl4 subunits.</text>
</comment>
<organism evidence="7 8">
    <name type="scientific">Infirmifilum uzonense</name>
    <dbReference type="NCBI Taxonomy" id="1550241"/>
    <lineage>
        <taxon>Archaea</taxon>
        <taxon>Thermoproteota</taxon>
        <taxon>Thermoprotei</taxon>
        <taxon>Thermofilales</taxon>
        <taxon>Thermofilaceae</taxon>
        <taxon>Infirmifilum</taxon>
    </lineage>
</organism>
<dbReference type="NCBIfam" id="NF003282">
    <property type="entry name" value="PRK04282.1-1"/>
    <property type="match status" value="1"/>
</dbReference>
<dbReference type="GO" id="GO:0016075">
    <property type="term" value="P:rRNA catabolic process"/>
    <property type="evidence" value="ECO:0007669"/>
    <property type="project" value="TreeGrafter"/>
</dbReference>
<dbReference type="SUPFAM" id="SSF54211">
    <property type="entry name" value="Ribosomal protein S5 domain 2-like"/>
    <property type="match status" value="1"/>
</dbReference>
<dbReference type="Pfam" id="PF01138">
    <property type="entry name" value="RNase_PH"/>
    <property type="match status" value="1"/>
</dbReference>
<comment type="similarity">
    <text evidence="4">Belongs to the RNase PH family. Rrp42 subfamily.</text>
</comment>
<dbReference type="OrthoDB" id="30932at2157"/>
<dbReference type="InterPro" id="IPR015847">
    <property type="entry name" value="ExoRNase_PH_dom2"/>
</dbReference>
<dbReference type="InterPro" id="IPR020568">
    <property type="entry name" value="Ribosomal_Su5_D2-typ_SF"/>
</dbReference>
<dbReference type="CDD" id="cd11365">
    <property type="entry name" value="RNase_PH_archRRP42"/>
    <property type="match status" value="1"/>
</dbReference>
<dbReference type="InterPro" id="IPR036345">
    <property type="entry name" value="ExoRNase_PH_dom2_sf"/>
</dbReference>
<reference evidence="7 8" key="1">
    <citation type="journal article" date="2015" name="Stand. Genomic Sci.">
        <title>Complete genome sequence of and proposal of Thermofilum uzonense sp. nov. a novel hyperthermophilic crenarchaeon and emended description of the genus Thermofilum.</title>
        <authorList>
            <person name="Toshchakov S.V."/>
            <person name="Korzhenkov A.A."/>
            <person name="Samarov N.I."/>
            <person name="Mazunin I.O."/>
            <person name="Mozhey O.I."/>
            <person name="Shmyr I.S."/>
            <person name="Derbikova K.S."/>
            <person name="Taranov E.A."/>
            <person name="Dominova I.N."/>
            <person name="Bonch-Osmolovskaya E.A."/>
            <person name="Patrushev M.V."/>
            <person name="Podosokorskaya O.A."/>
            <person name="Kublanov I.V."/>
        </authorList>
    </citation>
    <scope>NUCLEOTIDE SEQUENCE [LARGE SCALE GENOMIC DNA]</scope>
    <source>
        <strain evidence="7 8">1807-2</strain>
    </source>
</reference>
<evidence type="ECO:0000256" key="2">
    <source>
        <dbReference type="ARBA" id="ARBA00022490"/>
    </source>
</evidence>
<evidence type="ECO:0000259" key="6">
    <source>
        <dbReference type="Pfam" id="PF03725"/>
    </source>
</evidence>
<evidence type="ECO:0000256" key="1">
    <source>
        <dbReference type="ARBA" id="ARBA00004496"/>
    </source>
</evidence>
<keyword evidence="2 4" id="KW-0963">Cytoplasm</keyword>
<dbReference type="FunFam" id="3.30.230.70:FF:000017">
    <property type="entry name" value="Exosome complex component Rrp42"/>
    <property type="match status" value="1"/>
</dbReference>
<dbReference type="Gene3D" id="3.30.230.70">
    <property type="entry name" value="GHMP Kinase, N-terminal domain"/>
    <property type="match status" value="1"/>
</dbReference>
<feature type="domain" description="Exoribonuclease phosphorolytic" evidence="5">
    <location>
        <begin position="36"/>
        <end position="171"/>
    </location>
</feature>
<evidence type="ECO:0000256" key="3">
    <source>
        <dbReference type="ARBA" id="ARBA00022835"/>
    </source>
</evidence>
<dbReference type="STRING" id="1550241.MA03_07720"/>
<dbReference type="SUPFAM" id="SSF55666">
    <property type="entry name" value="Ribonuclease PH domain 2-like"/>
    <property type="match status" value="1"/>
</dbReference>
<proteinExistence type="inferred from homology"/>
<dbReference type="GO" id="GO:0035925">
    <property type="term" value="F:mRNA 3'-UTR AU-rich region binding"/>
    <property type="evidence" value="ECO:0007669"/>
    <property type="project" value="TreeGrafter"/>
</dbReference>
<dbReference type="Pfam" id="PF03725">
    <property type="entry name" value="RNase_PH_C"/>
    <property type="match status" value="1"/>
</dbReference>
<evidence type="ECO:0000313" key="7">
    <source>
        <dbReference type="EMBL" id="AKG39145.1"/>
    </source>
</evidence>
<dbReference type="PANTHER" id="PTHR11097:SF8">
    <property type="entry name" value="EXOSOME COMPLEX COMPONENT RRP42"/>
    <property type="match status" value="1"/>
</dbReference>
<dbReference type="KEGG" id="thf:MA03_07720"/>
<evidence type="ECO:0000313" key="8">
    <source>
        <dbReference type="Proteomes" id="UP000067434"/>
    </source>
</evidence>
<dbReference type="GeneID" id="25402109"/>
<dbReference type="PATRIC" id="fig|1550241.5.peg.1599"/>
<accession>A0A0F7FIC0</accession>
<dbReference type="GO" id="GO:0000177">
    <property type="term" value="C:cytoplasmic exosome (RNase complex)"/>
    <property type="evidence" value="ECO:0007669"/>
    <property type="project" value="TreeGrafter"/>
</dbReference>
<protein>
    <recommendedName>
        <fullName evidence="4">Exosome complex component Rrp42</fullName>
    </recommendedName>
</protein>
<dbReference type="InterPro" id="IPR001247">
    <property type="entry name" value="ExoRNase_PH_dom1"/>
</dbReference>
<name>A0A0F7FIC0_9CREN</name>
<keyword evidence="3 4" id="KW-0271">Exosome</keyword>
<dbReference type="InterPro" id="IPR027408">
    <property type="entry name" value="PNPase/RNase_PH_dom_sf"/>
</dbReference>
<sequence length="275" mass="29676">MSDEASRLRVLPVIKKELLLASLRKGERLDGRSPEEVRQITIQTGIIGKAEGSALVQLGETRVIAGVKLGLSSPFGDTPDEGVLIVNAELSPLASPFFEPGPPGEEDIELARVVDRGLRSAEVIDMQKLSIIPGSKVWAVFVDIYPLDHAGNILDAAGLAAMSALLNSKMPKTTVENGRITILEEKVPLPVRSRIVYVTLAKIGDYMVVDPSLEEELVCDAKITFGVTEDGKISAIQKSGDGSIKPSELLRARDMAIEVSKKLFEKLPPISSQEQ</sequence>
<dbReference type="RefSeq" id="WP_052884694.1">
    <property type="nucleotide sequence ID" value="NZ_CP009961.1"/>
</dbReference>
<dbReference type="InterPro" id="IPR050590">
    <property type="entry name" value="Exosome_comp_Rrp42_subfam"/>
</dbReference>
<dbReference type="InterPro" id="IPR020869">
    <property type="entry name" value="Rrp42_archaea"/>
</dbReference>
<keyword evidence="8" id="KW-1185">Reference proteome</keyword>
<evidence type="ECO:0000259" key="5">
    <source>
        <dbReference type="Pfam" id="PF01138"/>
    </source>
</evidence>
<evidence type="ECO:0000256" key="4">
    <source>
        <dbReference type="HAMAP-Rule" id="MF_00622"/>
    </source>
</evidence>
<dbReference type="Proteomes" id="UP000067434">
    <property type="component" value="Chromosome"/>
</dbReference>
<dbReference type="HOGENOM" id="CLU_038194_0_0_2"/>
<dbReference type="PANTHER" id="PTHR11097">
    <property type="entry name" value="EXOSOME COMPLEX EXONUCLEASE RIBOSOMAL RNA PROCESSING PROTEIN"/>
    <property type="match status" value="1"/>
</dbReference>
<dbReference type="HAMAP" id="MF_00622">
    <property type="entry name" value="Exosome_Rrp42"/>
    <property type="match status" value="1"/>
</dbReference>
<comment type="function">
    <text evidence="4">Non-catalytic component of the exosome, which is a complex involved in RNA degradation. Contributes to the structuring of the Rrp41 active site.</text>
</comment>